<keyword evidence="2" id="KW-1185">Reference proteome</keyword>
<evidence type="ECO:0000313" key="2">
    <source>
        <dbReference type="Proteomes" id="UP001145742"/>
    </source>
</evidence>
<sequence length="755" mass="85486">MASMSRILERYNHPFEDDFLVSMETLTYNTPDAEESDVEEVSGKRECEDVHLQKPKVNDGKIQAKVKVPVDVVVQDDARNIPKWIEKPKVNYRKTEAKVKVPVDVIVQDDARNIPKWIEVTSEGLSGSLHLTSLAQELISTTKTKSFDCNQAAVCRKKLELSNECYSSTPLQSQYFGVPIPSSTITIPRHQPSPELNRTCCDSIFKEHQSADGECSKGNVTLVDLYPAMVDLFTRLMKKESQRKAQKYLFGHSRFRGYHSRRLKLNVTIDIKRGFRHCKLNKSQHSICSSRSEVNQNPTSGNESREFCYDDCLINNSSALVPYTDRNEFGMDYSDSSSEHDLVSGKGQKVSKQTVFPNVMARMGETFLVEDELQTTALLKSLECKESEKYLAGYHFVPPTVSSELTAHHLVTESKTQKADSSCDTSELCSFSCRSYGNNNSSAPVTNYSSVRASNTFLINPEKIISESRNSFQHEHSFSSLFIKQSPSKKPQKYKDAFEELYYKVCSGEYEKPLTLTRPLSSSQNLEENGRLVKRRDFVRSRTDLDREFDRIYEEVCREPVPKLPGFQRASNLRKYEGVKMSDTVNALVNSPVQNLPAVVRVKRLGDFSHYLSSPVKRVKHIPEHYFSSAKCQESSHRQKLNLQTGGVDFLSTHNSSNPRFLEDHNCQIQHSGFLDSSDKTSFTVPGTSLQEADIADAHSGWPKAMENCSSPRKAWKCHPRVYRKLSYTGGKDQNPSNAFDDFLGKAHQGAFIDC</sequence>
<dbReference type="Gene3D" id="6.10.250.2320">
    <property type="match status" value="1"/>
</dbReference>
<proteinExistence type="predicted"/>
<dbReference type="PANTHER" id="PTHR15992:SF5">
    <property type="entry name" value="HOLLIDAY JUNCTION RECOGNITION PROTEIN"/>
    <property type="match status" value="1"/>
</dbReference>
<reference evidence="1" key="1">
    <citation type="submission" date="2019-10" db="EMBL/GenBank/DDBJ databases">
        <authorList>
            <person name="Soares A.E.R."/>
            <person name="Aleixo A."/>
            <person name="Schneider P."/>
            <person name="Miyaki C.Y."/>
            <person name="Schneider M.P."/>
            <person name="Mello C."/>
            <person name="Vasconcelos A.T.R."/>
        </authorList>
    </citation>
    <scope>NUCLEOTIDE SEQUENCE</scope>
    <source>
        <tissue evidence="1">Muscle</tissue>
    </source>
</reference>
<dbReference type="PANTHER" id="PTHR15992">
    <property type="entry name" value="HOLLIDAY JUNCTION RECOGNITION PROTEIN"/>
    <property type="match status" value="1"/>
</dbReference>
<organism evidence="1 2">
    <name type="scientific">Willisornis vidua</name>
    <name type="common">Xingu scale-backed antbird</name>
    <dbReference type="NCBI Taxonomy" id="1566151"/>
    <lineage>
        <taxon>Eukaryota</taxon>
        <taxon>Metazoa</taxon>
        <taxon>Chordata</taxon>
        <taxon>Craniata</taxon>
        <taxon>Vertebrata</taxon>
        <taxon>Euteleostomi</taxon>
        <taxon>Archelosauria</taxon>
        <taxon>Archosauria</taxon>
        <taxon>Dinosauria</taxon>
        <taxon>Saurischia</taxon>
        <taxon>Theropoda</taxon>
        <taxon>Coelurosauria</taxon>
        <taxon>Aves</taxon>
        <taxon>Neognathae</taxon>
        <taxon>Neoaves</taxon>
        <taxon>Telluraves</taxon>
        <taxon>Australaves</taxon>
        <taxon>Passeriformes</taxon>
        <taxon>Thamnophilidae</taxon>
        <taxon>Willisornis</taxon>
    </lineage>
</organism>
<accession>A0ABQ9D9N0</accession>
<gene>
    <name evidence="1" type="primary">HJURP</name>
    <name evidence="1" type="ORF">WISP_82101</name>
</gene>
<name>A0ABQ9D9N0_9PASS</name>
<dbReference type="EMBL" id="WHWB01034037">
    <property type="protein sequence ID" value="KAJ7414729.1"/>
    <property type="molecule type" value="Genomic_DNA"/>
</dbReference>
<protein>
    <submittedName>
        <fullName evidence="1">Holliday junction recognition protein isoform X1</fullName>
    </submittedName>
</protein>
<comment type="caution">
    <text evidence="1">The sequence shown here is derived from an EMBL/GenBank/DDBJ whole genome shotgun (WGS) entry which is preliminary data.</text>
</comment>
<evidence type="ECO:0000313" key="1">
    <source>
        <dbReference type="EMBL" id="KAJ7414729.1"/>
    </source>
</evidence>
<dbReference type="Proteomes" id="UP001145742">
    <property type="component" value="Unassembled WGS sequence"/>
</dbReference>